<dbReference type="EMBL" id="CAMAPF010000013">
    <property type="protein sequence ID" value="CAH9067544.1"/>
    <property type="molecule type" value="Genomic_DNA"/>
</dbReference>
<dbReference type="PANTHER" id="PTHR12375">
    <property type="entry name" value="RNA-BINDING PROTEIN LUC7-RELATED"/>
    <property type="match status" value="1"/>
</dbReference>
<organism evidence="3 4">
    <name type="scientific">Cuscuta epithymum</name>
    <dbReference type="NCBI Taxonomy" id="186058"/>
    <lineage>
        <taxon>Eukaryota</taxon>
        <taxon>Viridiplantae</taxon>
        <taxon>Streptophyta</taxon>
        <taxon>Embryophyta</taxon>
        <taxon>Tracheophyta</taxon>
        <taxon>Spermatophyta</taxon>
        <taxon>Magnoliopsida</taxon>
        <taxon>eudicotyledons</taxon>
        <taxon>Gunneridae</taxon>
        <taxon>Pentapetalae</taxon>
        <taxon>asterids</taxon>
        <taxon>lamiids</taxon>
        <taxon>Solanales</taxon>
        <taxon>Convolvulaceae</taxon>
        <taxon>Cuscuteae</taxon>
        <taxon>Cuscuta</taxon>
        <taxon>Cuscuta subgen. Cuscuta</taxon>
    </lineage>
</organism>
<dbReference type="AlphaFoldDB" id="A0AAV0C6B5"/>
<dbReference type="GO" id="GO:0005685">
    <property type="term" value="C:U1 snRNP"/>
    <property type="evidence" value="ECO:0007669"/>
    <property type="project" value="InterPro"/>
</dbReference>
<comment type="similarity">
    <text evidence="1">Belongs to the Luc7 family.</text>
</comment>
<dbReference type="GO" id="GO:0006376">
    <property type="term" value="P:mRNA splice site recognition"/>
    <property type="evidence" value="ECO:0007669"/>
    <property type="project" value="InterPro"/>
</dbReference>
<dbReference type="Proteomes" id="UP001152523">
    <property type="component" value="Unassembled WGS sequence"/>
</dbReference>
<accession>A0AAV0C6B5</accession>
<reference evidence="3" key="1">
    <citation type="submission" date="2022-07" db="EMBL/GenBank/DDBJ databases">
        <authorList>
            <person name="Macas J."/>
            <person name="Novak P."/>
            <person name="Neumann P."/>
        </authorList>
    </citation>
    <scope>NUCLEOTIDE SEQUENCE</scope>
</reference>
<dbReference type="InterPro" id="IPR004882">
    <property type="entry name" value="Luc7-rel"/>
</dbReference>
<proteinExistence type="inferred from homology"/>
<keyword evidence="2" id="KW-0175">Coiled coil</keyword>
<evidence type="ECO:0000256" key="2">
    <source>
        <dbReference type="SAM" id="Coils"/>
    </source>
</evidence>
<keyword evidence="4" id="KW-1185">Reference proteome</keyword>
<evidence type="ECO:0000313" key="4">
    <source>
        <dbReference type="Proteomes" id="UP001152523"/>
    </source>
</evidence>
<dbReference type="GO" id="GO:0003729">
    <property type="term" value="F:mRNA binding"/>
    <property type="evidence" value="ECO:0007669"/>
    <property type="project" value="InterPro"/>
</dbReference>
<comment type="caution">
    <text evidence="3">The sequence shown here is derived from an EMBL/GenBank/DDBJ whole genome shotgun (WGS) entry which is preliminary data.</text>
</comment>
<name>A0AAV0C6B5_9ASTE</name>
<gene>
    <name evidence="3" type="ORF">CEPIT_LOCUS2588</name>
</gene>
<feature type="coiled-coil region" evidence="2">
    <location>
        <begin position="111"/>
        <end position="142"/>
    </location>
</feature>
<protein>
    <submittedName>
        <fullName evidence="3">Uncharacterized protein</fullName>
    </submittedName>
</protein>
<dbReference type="Pfam" id="PF03194">
    <property type="entry name" value="LUC7"/>
    <property type="match status" value="1"/>
</dbReference>
<evidence type="ECO:0000256" key="1">
    <source>
        <dbReference type="ARBA" id="ARBA00005655"/>
    </source>
</evidence>
<sequence>MLLAIFKGRKPKNSSSVYALLLNSSKGCQRNEHTQDEAETLMKKVKLLNIEKISLTHKSEQINLLMMAQDKKMALCETYGSFLIANADVERTQSYVTSKQHVGYGMVRDFLSEYKATREKAREEERLAKEKEAQERRKQKEKKYDRMFCPSEYFWFCICLECKL</sequence>
<evidence type="ECO:0000313" key="3">
    <source>
        <dbReference type="EMBL" id="CAH9067544.1"/>
    </source>
</evidence>